<gene>
    <name evidence="1" type="ORF">HMPREF0202_01952</name>
</gene>
<evidence type="ECO:0000313" key="1">
    <source>
        <dbReference type="EMBL" id="ERT68156.1"/>
    </source>
</evidence>
<evidence type="ECO:0000313" key="2">
    <source>
        <dbReference type="Proteomes" id="UP000017081"/>
    </source>
</evidence>
<dbReference type="HOGENOM" id="CLU_2231774_0_0_0"/>
<proteinExistence type="predicted"/>
<reference evidence="1 2" key="1">
    <citation type="submission" date="2013-08" db="EMBL/GenBank/DDBJ databases">
        <authorList>
            <person name="Weinstock G."/>
            <person name="Sodergren E."/>
            <person name="Wylie T."/>
            <person name="Fulton L."/>
            <person name="Fulton R."/>
            <person name="Fronick C."/>
            <person name="O'Laughlin M."/>
            <person name="Godfrey J."/>
            <person name="Miner T."/>
            <person name="Herter B."/>
            <person name="Appelbaum E."/>
            <person name="Cordes M."/>
            <person name="Lek S."/>
            <person name="Wollam A."/>
            <person name="Pepin K.H."/>
            <person name="Palsikar V.B."/>
            <person name="Mitreva M."/>
            <person name="Wilson R.K."/>
        </authorList>
    </citation>
    <scope>NUCLEOTIDE SEQUENCE [LARGE SCALE GENOMIC DNA]</scope>
    <source>
        <strain evidence="1 2">ATCC BAA-474</strain>
    </source>
</reference>
<comment type="caution">
    <text evidence="1">The sequence shown here is derived from an EMBL/GenBank/DDBJ whole genome shotgun (WGS) entry which is preliminary data.</text>
</comment>
<name>U7V9K1_9FUSO</name>
<dbReference type="EMBL" id="AXZF01000078">
    <property type="protein sequence ID" value="ERT68156.1"/>
    <property type="molecule type" value="Genomic_DNA"/>
</dbReference>
<dbReference type="AlphaFoldDB" id="U7V9K1"/>
<organism evidence="1 2">
    <name type="scientific">Cetobacterium somerae ATCC BAA-474</name>
    <dbReference type="NCBI Taxonomy" id="1319815"/>
    <lineage>
        <taxon>Bacteria</taxon>
        <taxon>Fusobacteriati</taxon>
        <taxon>Fusobacteriota</taxon>
        <taxon>Fusobacteriia</taxon>
        <taxon>Fusobacteriales</taxon>
        <taxon>Fusobacteriaceae</taxon>
        <taxon>Cetobacterium</taxon>
    </lineage>
</organism>
<keyword evidence="2" id="KW-1185">Reference proteome</keyword>
<dbReference type="RefSeq" id="WP_023051486.1">
    <property type="nucleotide sequence ID" value="NZ_CP173063.2"/>
</dbReference>
<sequence length="105" mass="12451">MNKLKILKKLKNNLELNIEEMEELSSHLPNETYSFIRECLEKRGKVLISEISENCLLHLESFEICSLTSDVFIREYAEEIGYYALNYNKKIFEELFTYLESKKSS</sequence>
<accession>U7V9K1</accession>
<protein>
    <submittedName>
        <fullName evidence="1">Uncharacterized protein</fullName>
    </submittedName>
</protein>
<dbReference type="Proteomes" id="UP000017081">
    <property type="component" value="Unassembled WGS sequence"/>
</dbReference>